<dbReference type="GO" id="GO:0005886">
    <property type="term" value="C:plasma membrane"/>
    <property type="evidence" value="ECO:0007669"/>
    <property type="project" value="UniProtKB-SubCell"/>
</dbReference>
<reference evidence="9 10" key="1">
    <citation type="journal article" date="2016" name="Nat. Commun.">
        <title>Thousands of microbial genomes shed light on interconnected biogeochemical processes in an aquifer system.</title>
        <authorList>
            <person name="Anantharaman K."/>
            <person name="Brown C.T."/>
            <person name="Hug L.A."/>
            <person name="Sharon I."/>
            <person name="Castelle C.J."/>
            <person name="Probst A.J."/>
            <person name="Thomas B.C."/>
            <person name="Singh A."/>
            <person name="Wilkins M.J."/>
            <person name="Karaoz U."/>
            <person name="Brodie E.L."/>
            <person name="Williams K.H."/>
            <person name="Hubbard S.S."/>
            <person name="Banfield J.F."/>
        </authorList>
    </citation>
    <scope>NUCLEOTIDE SEQUENCE [LARGE SCALE GENOMIC DNA]</scope>
</reference>
<dbReference type="Gene3D" id="3.90.550.10">
    <property type="entry name" value="Spore Coat Polysaccharide Biosynthesis Protein SpsA, Chain A"/>
    <property type="match status" value="1"/>
</dbReference>
<dbReference type="InterPro" id="IPR029044">
    <property type="entry name" value="Nucleotide-diphossugar_trans"/>
</dbReference>
<evidence type="ECO:0000256" key="2">
    <source>
        <dbReference type="ARBA" id="ARBA00006782"/>
    </source>
</evidence>
<keyword evidence="4" id="KW-0328">Glycosyltransferase</keyword>
<proteinExistence type="inferred from homology"/>
<accession>A0A1F5X391</accession>
<sequence length="410" mass="47404">MFFVLIYFVLALKVFTMEELDGNWFFGMYSVLVSLYLLSRFVLSYFYEPPTIKFDEGYEPTVSFGVPAKNEGENIRETILRIARSDYPKDKFDIIAVNDGSDDNTLQEMRAAKRIAAKEGIEVKVIDWKKNKGKRYGMAECVIQSDRDIIIFIDSDSFVEKDTTRQFVKYFIDGRIAAVAGHAYVANAEQNILTKMQAIRYYISFTVNKAAEALFGSVTCCSGCCSAYRRVYITRILDPWLHQRFLGVECTYGDDRSLTNFLLYKGYNCIFAPDAIAHTFVPDTLNKFLKQQLRWKKSWVRESLLACTFMWKRNPIMSVSFYLGVALPLLSPIVAARALLWMPLIRGRTPLFYIFGLGLMMLVSGIYYYARTGDRKWFYGVFSSTFYAILLVWQLPYAILNLRDSRWGTR</sequence>
<protein>
    <recommendedName>
        <fullName evidence="8">Glycosyltransferase 2-like domain-containing protein</fullName>
    </recommendedName>
</protein>
<evidence type="ECO:0000313" key="9">
    <source>
        <dbReference type="EMBL" id="OGF82368.1"/>
    </source>
</evidence>
<feature type="transmembrane region" description="Helical" evidence="7">
    <location>
        <begin position="377"/>
        <end position="400"/>
    </location>
</feature>
<dbReference type="SUPFAM" id="SSF53448">
    <property type="entry name" value="Nucleotide-diphospho-sugar transferases"/>
    <property type="match status" value="1"/>
</dbReference>
<feature type="transmembrane region" description="Helical" evidence="7">
    <location>
        <begin position="351"/>
        <end position="370"/>
    </location>
</feature>
<feature type="transmembrane region" description="Helical" evidence="7">
    <location>
        <begin position="26"/>
        <end position="47"/>
    </location>
</feature>
<evidence type="ECO:0000256" key="6">
    <source>
        <dbReference type="ARBA" id="ARBA00023136"/>
    </source>
</evidence>
<dbReference type="PANTHER" id="PTHR22913:SF12">
    <property type="entry name" value="MANNURONAN SYNTHASE"/>
    <property type="match status" value="1"/>
</dbReference>
<comment type="caution">
    <text evidence="9">The sequence shown here is derived from an EMBL/GenBank/DDBJ whole genome shotgun (WGS) entry which is preliminary data.</text>
</comment>
<dbReference type="Pfam" id="PF00535">
    <property type="entry name" value="Glycos_transf_2"/>
    <property type="match status" value="1"/>
</dbReference>
<keyword evidence="7" id="KW-1133">Transmembrane helix</keyword>
<evidence type="ECO:0000256" key="3">
    <source>
        <dbReference type="ARBA" id="ARBA00022475"/>
    </source>
</evidence>
<dbReference type="Proteomes" id="UP000178684">
    <property type="component" value="Unassembled WGS sequence"/>
</dbReference>
<dbReference type="PANTHER" id="PTHR22913">
    <property type="entry name" value="HYALURONAN SYNTHASE"/>
    <property type="match status" value="1"/>
</dbReference>
<evidence type="ECO:0000313" key="10">
    <source>
        <dbReference type="Proteomes" id="UP000178684"/>
    </source>
</evidence>
<keyword evidence="6 7" id="KW-0472">Membrane</keyword>
<dbReference type="AlphaFoldDB" id="A0A1F5X391"/>
<evidence type="ECO:0000256" key="5">
    <source>
        <dbReference type="ARBA" id="ARBA00022679"/>
    </source>
</evidence>
<feature type="domain" description="Glycosyltransferase 2-like" evidence="8">
    <location>
        <begin position="63"/>
        <end position="233"/>
    </location>
</feature>
<evidence type="ECO:0000256" key="1">
    <source>
        <dbReference type="ARBA" id="ARBA00004236"/>
    </source>
</evidence>
<name>A0A1F5X391_9BACT</name>
<evidence type="ECO:0000256" key="7">
    <source>
        <dbReference type="SAM" id="Phobius"/>
    </source>
</evidence>
<dbReference type="GO" id="GO:0085029">
    <property type="term" value="P:extracellular matrix assembly"/>
    <property type="evidence" value="ECO:0007669"/>
    <property type="project" value="TreeGrafter"/>
</dbReference>
<evidence type="ECO:0000256" key="4">
    <source>
        <dbReference type="ARBA" id="ARBA00022676"/>
    </source>
</evidence>
<dbReference type="GO" id="GO:0050501">
    <property type="term" value="F:hyaluronan synthase activity"/>
    <property type="evidence" value="ECO:0007669"/>
    <property type="project" value="TreeGrafter"/>
</dbReference>
<evidence type="ECO:0000259" key="8">
    <source>
        <dbReference type="Pfam" id="PF00535"/>
    </source>
</evidence>
<dbReference type="InterPro" id="IPR001173">
    <property type="entry name" value="Glyco_trans_2-like"/>
</dbReference>
<comment type="similarity">
    <text evidence="2">Belongs to the NodC/HAS family.</text>
</comment>
<organism evidence="9 10">
    <name type="scientific">Candidatus Giovannonibacteria bacterium RIFCSPLOWO2_01_FULL_46_13</name>
    <dbReference type="NCBI Taxonomy" id="1798352"/>
    <lineage>
        <taxon>Bacteria</taxon>
        <taxon>Candidatus Giovannoniibacteriota</taxon>
    </lineage>
</organism>
<dbReference type="EMBL" id="MFIE01000021">
    <property type="protein sequence ID" value="OGF82368.1"/>
    <property type="molecule type" value="Genomic_DNA"/>
</dbReference>
<keyword evidence="5" id="KW-0808">Transferase</keyword>
<gene>
    <name evidence="9" type="ORF">A3B18_03325</name>
</gene>
<dbReference type="CDD" id="cd06423">
    <property type="entry name" value="CESA_like"/>
    <property type="match status" value="1"/>
</dbReference>
<feature type="transmembrane region" description="Helical" evidence="7">
    <location>
        <begin position="319"/>
        <end position="339"/>
    </location>
</feature>
<comment type="subcellular location">
    <subcellularLocation>
        <location evidence="1">Cell membrane</location>
    </subcellularLocation>
</comment>
<dbReference type="GO" id="GO:0030213">
    <property type="term" value="P:hyaluronan biosynthetic process"/>
    <property type="evidence" value="ECO:0007669"/>
    <property type="project" value="TreeGrafter"/>
</dbReference>
<keyword evidence="3" id="KW-1003">Cell membrane</keyword>
<keyword evidence="7" id="KW-0812">Transmembrane</keyword>